<name>A0A9X4G2E2_ACTEU</name>
<keyword evidence="3" id="KW-0812">Transmembrane</keyword>
<feature type="domain" description="Surface lipoprotein assembly modifier N-terminal TPR repeats region" evidence="11">
    <location>
        <begin position="66"/>
        <end position="170"/>
    </location>
</feature>
<evidence type="ECO:0000256" key="3">
    <source>
        <dbReference type="ARBA" id="ARBA00022692"/>
    </source>
</evidence>
<evidence type="ECO:0000256" key="2">
    <source>
        <dbReference type="ARBA" id="ARBA00022452"/>
    </source>
</evidence>
<accession>A0A9X4G2E2</accession>
<keyword evidence="5" id="KW-0472">Membrane</keyword>
<feature type="signal peptide" evidence="9">
    <location>
        <begin position="1"/>
        <end position="20"/>
    </location>
</feature>
<evidence type="ECO:0000256" key="9">
    <source>
        <dbReference type="SAM" id="SignalP"/>
    </source>
</evidence>
<keyword evidence="2" id="KW-1134">Transmembrane beta strand</keyword>
<protein>
    <submittedName>
        <fullName evidence="12">Surface lipoprotein assembly modifier</fullName>
    </submittedName>
</protein>
<proteinExistence type="inferred from homology"/>
<dbReference type="InterPro" id="IPR007655">
    <property type="entry name" value="Slam_C"/>
</dbReference>
<dbReference type="Gene3D" id="1.25.40.10">
    <property type="entry name" value="Tetratricopeptide repeat domain"/>
    <property type="match status" value="1"/>
</dbReference>
<organism evidence="12 13">
    <name type="scientific">Actinobacillus equuli subsp. equuli</name>
    <dbReference type="NCBI Taxonomy" id="202947"/>
    <lineage>
        <taxon>Bacteria</taxon>
        <taxon>Pseudomonadati</taxon>
        <taxon>Pseudomonadota</taxon>
        <taxon>Gammaproteobacteria</taxon>
        <taxon>Pasteurellales</taxon>
        <taxon>Pasteurellaceae</taxon>
        <taxon>Actinobacillus</taxon>
    </lineage>
</organism>
<dbReference type="RefSeq" id="WP_275217258.1">
    <property type="nucleotide sequence ID" value="NZ_JAPHVQ010000002.1"/>
</dbReference>
<dbReference type="AlphaFoldDB" id="A0A9X4G2E2"/>
<comment type="subcellular location">
    <subcellularLocation>
        <location evidence="1">Cell outer membrane</location>
        <topology evidence="1">Multi-pass membrane protein</topology>
    </subcellularLocation>
</comment>
<evidence type="ECO:0000256" key="6">
    <source>
        <dbReference type="ARBA" id="ARBA00023237"/>
    </source>
</evidence>
<feature type="region of interest" description="Disordered" evidence="8">
    <location>
        <begin position="46"/>
        <end position="67"/>
    </location>
</feature>
<evidence type="ECO:0000256" key="8">
    <source>
        <dbReference type="SAM" id="MobiDB-lite"/>
    </source>
</evidence>
<evidence type="ECO:0000259" key="11">
    <source>
        <dbReference type="Pfam" id="PF24575"/>
    </source>
</evidence>
<dbReference type="EMBL" id="JAPHVQ010000002">
    <property type="protein sequence ID" value="MDE8034013.1"/>
    <property type="molecule type" value="Genomic_DNA"/>
</dbReference>
<reference evidence="12" key="2">
    <citation type="journal article" date="2023" name="Pathogens">
        <title>Pathological Features and Genomic Characterization of an Actinobacillus equuli subsp. equuli Bearing Unique Virulence-Associated Genes from an Adult Horse with Pleuropneumonia.</title>
        <authorList>
            <person name="Kamali M."/>
            <person name="Carossino M."/>
            <person name="Del Piero F."/>
            <person name="Peak L."/>
            <person name="Mitchell M.S."/>
            <person name="Willette J."/>
            <person name="Baker R."/>
            <person name="Li F."/>
            <person name="Kenez A."/>
            <person name="Balasuriya U.B.R."/>
            <person name="Go Y.Y."/>
        </authorList>
    </citation>
    <scope>NUCLEOTIDE SEQUENCE</scope>
    <source>
        <strain evidence="12">4524</strain>
    </source>
</reference>
<comment type="similarity">
    <text evidence="7">Belongs to the Slam family.</text>
</comment>
<keyword evidence="6" id="KW-0998">Cell outer membrane</keyword>
<dbReference type="Proteomes" id="UP001142444">
    <property type="component" value="Unassembled WGS sequence"/>
</dbReference>
<dbReference type="InterPro" id="IPR011990">
    <property type="entry name" value="TPR-like_helical_dom_sf"/>
</dbReference>
<dbReference type="GO" id="GO:0009279">
    <property type="term" value="C:cell outer membrane"/>
    <property type="evidence" value="ECO:0007669"/>
    <property type="project" value="UniProtKB-SubCell"/>
</dbReference>
<evidence type="ECO:0000259" key="10">
    <source>
        <dbReference type="Pfam" id="PF04575"/>
    </source>
</evidence>
<sequence>MKLKLLISAVAVSTTFSALADTTEQKISDHLNDLRSQTEVAIESRIQKPVARPLPQPTAQQKKLPSMSKEEFAKRPDLISNALVLALHQSNSDTVNFLYSFYSKLPAQYQDPIMVKWSEAILARQKGDYSSAITHYREILAEHSGLGSARLQLAVALFENNELEAAEDQFQKIRSENPPAQIKDVIDQYIAAIVNKDRWVFSGGFTYLNDPNINNAPKSGTTYGQWSAPKSESAQGIGFNFYAGKKWSWGNNFYNEFRLSSSGKYYWNNKKYNEVSARGSLGLGYQTARFNMAILPFMEQTLYAGGSNSSDSLKRFSKTSGATLETSYWISPKWQWESNYEYAEQRYMDRKHLNGNYHFVSSGLTYLASAKQYWFTNINYNRTATRDKDDSYIRRGIALGWGQEWPFGLSTRLSINYAQKNYKAPMPIFGITQRNKEYGASLSLWHRAVHYWGITPRLTYSFNKVKSNHVFYSYDKHRAFVEFSKRF</sequence>
<dbReference type="InterPro" id="IPR057556">
    <property type="entry name" value="TPR_Slam"/>
</dbReference>
<reference evidence="12" key="1">
    <citation type="submission" date="2022-11" db="EMBL/GenBank/DDBJ databases">
        <authorList>
            <person name="Kamali M."/>
            <person name="Peak L."/>
            <person name="Go Y.Y."/>
            <person name="Balasuriya U.B.R."/>
            <person name="Carossino M."/>
        </authorList>
    </citation>
    <scope>NUCLEOTIDE SEQUENCE</scope>
    <source>
        <strain evidence="12">4524</strain>
    </source>
</reference>
<keyword evidence="4 9" id="KW-0732">Signal</keyword>
<gene>
    <name evidence="12" type="ORF">OQ257_02370</name>
</gene>
<comment type="caution">
    <text evidence="12">The sequence shown here is derived from an EMBL/GenBank/DDBJ whole genome shotgun (WGS) entry which is preliminary data.</text>
</comment>
<keyword evidence="13" id="KW-1185">Reference proteome</keyword>
<dbReference type="Pfam" id="PF04575">
    <property type="entry name" value="SlipAM"/>
    <property type="match status" value="1"/>
</dbReference>
<evidence type="ECO:0000256" key="4">
    <source>
        <dbReference type="ARBA" id="ARBA00022729"/>
    </source>
</evidence>
<feature type="chain" id="PRO_5040862894" evidence="9">
    <location>
        <begin position="21"/>
        <end position="487"/>
    </location>
</feature>
<evidence type="ECO:0000256" key="7">
    <source>
        <dbReference type="ARBA" id="ARBA00023609"/>
    </source>
</evidence>
<keyword evidence="12" id="KW-0449">Lipoprotein</keyword>
<evidence type="ECO:0000256" key="5">
    <source>
        <dbReference type="ARBA" id="ARBA00023136"/>
    </source>
</evidence>
<evidence type="ECO:0000313" key="13">
    <source>
        <dbReference type="Proteomes" id="UP001142444"/>
    </source>
</evidence>
<feature type="domain" description="Surface lipoprotein assembly modifier C-terminal" evidence="10">
    <location>
        <begin position="199"/>
        <end position="487"/>
    </location>
</feature>
<evidence type="ECO:0000256" key="1">
    <source>
        <dbReference type="ARBA" id="ARBA00004571"/>
    </source>
</evidence>
<evidence type="ECO:0000313" key="12">
    <source>
        <dbReference type="EMBL" id="MDE8034013.1"/>
    </source>
</evidence>
<dbReference type="SUPFAM" id="SSF48452">
    <property type="entry name" value="TPR-like"/>
    <property type="match status" value="1"/>
</dbReference>
<dbReference type="Pfam" id="PF24575">
    <property type="entry name" value="TPR_Slam"/>
    <property type="match status" value="1"/>
</dbReference>